<proteinExistence type="predicted"/>
<evidence type="ECO:0000313" key="2">
    <source>
        <dbReference type="Proteomes" id="UP000604046"/>
    </source>
</evidence>
<dbReference type="AlphaFoldDB" id="A0A812S008"/>
<organism evidence="1 2">
    <name type="scientific">Symbiodinium natans</name>
    <dbReference type="NCBI Taxonomy" id="878477"/>
    <lineage>
        <taxon>Eukaryota</taxon>
        <taxon>Sar</taxon>
        <taxon>Alveolata</taxon>
        <taxon>Dinophyceae</taxon>
        <taxon>Suessiales</taxon>
        <taxon>Symbiodiniaceae</taxon>
        <taxon>Symbiodinium</taxon>
    </lineage>
</organism>
<evidence type="ECO:0000313" key="1">
    <source>
        <dbReference type="EMBL" id="CAE7457342.1"/>
    </source>
</evidence>
<comment type="caution">
    <text evidence="1">The sequence shown here is derived from an EMBL/GenBank/DDBJ whole genome shotgun (WGS) entry which is preliminary data.</text>
</comment>
<name>A0A812S008_9DINO</name>
<dbReference type="OrthoDB" id="407181at2759"/>
<sequence>MYTVRMVQYFLDAACGDFDQKRYNFLYLPRRGHSHAGLAIVNFIDSHSCAVCKSRLRVLQSAMSCIKSVGFSYIQGFVPNLAYYAALVSEDARDASHVLVLENGQPADINRMIRLYVTPAMMQWAMRRLACVLPCVVSFSGSAFFCQVPNLTNAVAEPKHLRQAEAGGVQSRALREGLQVAQHVEYVGYEGLRVKVMIR</sequence>
<keyword evidence="2" id="KW-1185">Reference proteome</keyword>
<reference evidence="1" key="1">
    <citation type="submission" date="2021-02" db="EMBL/GenBank/DDBJ databases">
        <authorList>
            <person name="Dougan E. K."/>
            <person name="Rhodes N."/>
            <person name="Thang M."/>
            <person name="Chan C."/>
        </authorList>
    </citation>
    <scope>NUCLEOTIDE SEQUENCE</scope>
</reference>
<protein>
    <submittedName>
        <fullName evidence="1">RibBA protein</fullName>
    </submittedName>
</protein>
<dbReference type="EMBL" id="CAJNDS010002386">
    <property type="protein sequence ID" value="CAE7457342.1"/>
    <property type="molecule type" value="Genomic_DNA"/>
</dbReference>
<dbReference type="Proteomes" id="UP000604046">
    <property type="component" value="Unassembled WGS sequence"/>
</dbReference>
<gene>
    <name evidence="1" type="primary">ribBA</name>
    <name evidence="1" type="ORF">SNAT2548_LOCUS25279</name>
</gene>
<accession>A0A812S008</accession>